<dbReference type="InterPro" id="IPR045628">
    <property type="entry name" value="Lhr_WH_dom"/>
</dbReference>
<evidence type="ECO:0000256" key="7">
    <source>
        <dbReference type="ARBA" id="ARBA00023204"/>
    </source>
</evidence>
<evidence type="ECO:0000256" key="1">
    <source>
        <dbReference type="ARBA" id="ARBA00022741"/>
    </source>
</evidence>
<dbReference type="PANTHER" id="PTHR47962:SF3">
    <property type="entry name" value="LARGE ATP-DEPENDENT HELICASE-RELATED PROTEIN"/>
    <property type="match status" value="1"/>
</dbReference>
<dbReference type="PIRSF" id="PIRSF037307">
    <property type="entry name" value="Lhr-like_helic_prd"/>
    <property type="match status" value="1"/>
</dbReference>
<keyword evidence="5" id="KW-0067">ATP-binding</keyword>
<evidence type="ECO:0000256" key="8">
    <source>
        <dbReference type="ARBA" id="ARBA00023235"/>
    </source>
</evidence>
<keyword evidence="7" id="KW-0234">DNA repair</keyword>
<dbReference type="NCBIfam" id="TIGR04121">
    <property type="entry name" value="DEXH_lig_assoc"/>
    <property type="match status" value="1"/>
</dbReference>
<dbReference type="PROSITE" id="PS51192">
    <property type="entry name" value="HELICASE_ATP_BIND_1"/>
    <property type="match status" value="1"/>
</dbReference>
<dbReference type="InterPro" id="IPR011545">
    <property type="entry name" value="DEAD/DEAH_box_helicase_dom"/>
</dbReference>
<dbReference type="Pfam" id="PF08494">
    <property type="entry name" value="DEAD_assoc"/>
    <property type="match status" value="1"/>
</dbReference>
<protein>
    <submittedName>
        <fullName evidence="12">ATP-dependent RNA helicase SrmB</fullName>
        <ecNumber evidence="12">3.6.4.13</ecNumber>
    </submittedName>
</protein>
<dbReference type="GO" id="GO:0006281">
    <property type="term" value="P:DNA repair"/>
    <property type="evidence" value="ECO:0007669"/>
    <property type="project" value="UniProtKB-KW"/>
</dbReference>
<dbReference type="SMART" id="SM00490">
    <property type="entry name" value="HELICc"/>
    <property type="match status" value="1"/>
</dbReference>
<dbReference type="CDD" id="cd18796">
    <property type="entry name" value="SF2_C_LHR"/>
    <property type="match status" value="1"/>
</dbReference>
<evidence type="ECO:0000313" key="12">
    <source>
        <dbReference type="EMBL" id="CAA7389927.1"/>
    </source>
</evidence>
<dbReference type="GO" id="GO:0003724">
    <property type="term" value="F:RNA helicase activity"/>
    <property type="evidence" value="ECO:0007669"/>
    <property type="project" value="UniProtKB-EC"/>
</dbReference>
<comment type="similarity">
    <text evidence="9">Belongs to the Lhr helicase family. Lhr-Core subfamily.</text>
</comment>
<dbReference type="SMART" id="SM00487">
    <property type="entry name" value="DEXDc"/>
    <property type="match status" value="1"/>
</dbReference>
<keyword evidence="2" id="KW-0227">DNA damage</keyword>
<dbReference type="Proteomes" id="UP000445309">
    <property type="component" value="Unassembled WGS sequence"/>
</dbReference>
<evidence type="ECO:0000256" key="2">
    <source>
        <dbReference type="ARBA" id="ARBA00022763"/>
    </source>
</evidence>
<reference evidence="12 13" key="1">
    <citation type="submission" date="2020-01" db="EMBL/GenBank/DDBJ databases">
        <authorList>
            <person name="Rodrigo-Torres L."/>
            <person name="Arahal R. D."/>
            <person name="Lucena T."/>
        </authorList>
    </citation>
    <scope>NUCLEOTIDE SEQUENCE [LARGE SCALE GENOMIC DNA]</scope>
    <source>
        <strain evidence="12 13">CECT 9393</strain>
    </source>
</reference>
<dbReference type="GO" id="GO:0016887">
    <property type="term" value="F:ATP hydrolysis activity"/>
    <property type="evidence" value="ECO:0007669"/>
    <property type="project" value="TreeGrafter"/>
</dbReference>
<dbReference type="InterPro" id="IPR026362">
    <property type="entry name" value="DEXH_lig_assoc"/>
</dbReference>
<evidence type="ECO:0000259" key="10">
    <source>
        <dbReference type="PROSITE" id="PS51192"/>
    </source>
</evidence>
<sequence>MNTFENTNGCKIIQKWMTDKGMSPFSFQIETWKKFGNGYSGMVVAPTGFGKTYSVFLAQIVDFLNHPDKYKKGLKMIWITPLRSLSKDIAKAMQEALNEIGMDWVVGVRNGDTDPKVRQQQVKNMPEILVVTPESLHLLLGQKNHVRFFSTLHSIVIDEWHELLGSKRGVMAELAISQIRKYVPKIKIWGITATIGNLDEAFEVLIPYAIKKTKITAKKHKKIDIIPVFPDEVELLPWAGHLGHTLADKVVPIILNSKSTIIFTNTRSQSEMWYQLLLDTYPDFAGQIAIHHSSIDAHLRIWIEENLSNGKLKAVVSTSSLDLGIDFKPVDTVIQIGSAKGVARFLQRAGRSGHSPFETSKIYCVPTHSLELIEVAALKEAVKQKVIEPREPQVLCFDVLIQFLMTLAVGDGFYPNEVYERIKKVYAFQEITEEEWQHILDFLTVGGSVLKNYEEFHKVVILEDGLYKVLSRKITMLHRMNMGVIVSDAMLKVKFISGGYIGMVEEYFITKLQKEGKFILAGRILEIVMIKDMTVYVRAAKGKAFTPSYLGGRLPLSSNLGYFLREKLSGALNPKVSEKELKFLHPLLINQEEKSHIPKDDEFLVEMIKNREGYHLFMYPFEGRLVHEVMSALIAYRISKLAPISFSMAMNDYGFELFTDKEIPLNEENLPQILTRENLMTDVISSINSAEMARRKFRDIAVIAGMVIQNFPGQQRTNKSLQSSAGLIFKVLDDYDPNHFLVKQAYTEVFNIQLQEQRLIEAFKRIEKSKIILKYSHTFTPLSFPIKVDSLRQSLSSEDLDARIERMVKQSKK</sequence>
<gene>
    <name evidence="12" type="primary">srmB</name>
    <name evidence="12" type="ORF">CHRY9393_02223</name>
</gene>
<dbReference type="InterPro" id="IPR014001">
    <property type="entry name" value="Helicase_ATP-bd"/>
</dbReference>
<dbReference type="EC" id="3.6.4.13" evidence="12"/>
<keyword evidence="4 12" id="KW-0347">Helicase</keyword>
<feature type="domain" description="Helicase C-terminal" evidence="11">
    <location>
        <begin position="249"/>
        <end position="393"/>
    </location>
</feature>
<dbReference type="RefSeq" id="WP_162073339.1">
    <property type="nucleotide sequence ID" value="NZ_CACVBY010000051.1"/>
</dbReference>
<dbReference type="SUPFAM" id="SSF52540">
    <property type="entry name" value="P-loop containing nucleoside triphosphate hydrolases"/>
    <property type="match status" value="1"/>
</dbReference>
<keyword evidence="3 12" id="KW-0378">Hydrolase</keyword>
<organism evidence="12 13">
    <name type="scientific">Chryseobacterium fistulae</name>
    <dbReference type="NCBI Taxonomy" id="2675058"/>
    <lineage>
        <taxon>Bacteria</taxon>
        <taxon>Pseudomonadati</taxon>
        <taxon>Bacteroidota</taxon>
        <taxon>Flavobacteriia</taxon>
        <taxon>Flavobacteriales</taxon>
        <taxon>Weeksellaceae</taxon>
        <taxon>Chryseobacterium group</taxon>
        <taxon>Chryseobacterium</taxon>
    </lineage>
</organism>
<dbReference type="InterPro" id="IPR027417">
    <property type="entry name" value="P-loop_NTPase"/>
</dbReference>
<keyword evidence="8" id="KW-0413">Isomerase</keyword>
<evidence type="ECO:0000259" key="11">
    <source>
        <dbReference type="PROSITE" id="PS51194"/>
    </source>
</evidence>
<dbReference type="InterPro" id="IPR001650">
    <property type="entry name" value="Helicase_C-like"/>
</dbReference>
<dbReference type="EMBL" id="CACVBY010000051">
    <property type="protein sequence ID" value="CAA7389927.1"/>
    <property type="molecule type" value="Genomic_DNA"/>
</dbReference>
<dbReference type="Pfam" id="PF19306">
    <property type="entry name" value="WHD_Lhr"/>
    <property type="match status" value="1"/>
</dbReference>
<evidence type="ECO:0000256" key="9">
    <source>
        <dbReference type="ARBA" id="ARBA00093467"/>
    </source>
</evidence>
<name>A0A6N4XUV1_9FLAO</name>
<dbReference type="PROSITE" id="PS51194">
    <property type="entry name" value="HELICASE_CTER"/>
    <property type="match status" value="1"/>
</dbReference>
<keyword evidence="6" id="KW-0238">DNA-binding</keyword>
<evidence type="ECO:0000256" key="6">
    <source>
        <dbReference type="ARBA" id="ARBA00023125"/>
    </source>
</evidence>
<feature type="domain" description="Helicase ATP-binding" evidence="10">
    <location>
        <begin position="32"/>
        <end position="213"/>
    </location>
</feature>
<dbReference type="AlphaFoldDB" id="A0A6N4XUV1"/>
<dbReference type="Gene3D" id="3.40.50.300">
    <property type="entry name" value="P-loop containing nucleotide triphosphate hydrolases"/>
    <property type="match status" value="2"/>
</dbReference>
<evidence type="ECO:0000256" key="5">
    <source>
        <dbReference type="ARBA" id="ARBA00022840"/>
    </source>
</evidence>
<dbReference type="PANTHER" id="PTHR47962">
    <property type="entry name" value="ATP-DEPENDENT HELICASE LHR-RELATED-RELATED"/>
    <property type="match status" value="1"/>
</dbReference>
<dbReference type="GO" id="GO:0003677">
    <property type="term" value="F:DNA binding"/>
    <property type="evidence" value="ECO:0007669"/>
    <property type="project" value="UniProtKB-KW"/>
</dbReference>
<dbReference type="GO" id="GO:0005524">
    <property type="term" value="F:ATP binding"/>
    <property type="evidence" value="ECO:0007669"/>
    <property type="project" value="UniProtKB-KW"/>
</dbReference>
<dbReference type="InterPro" id="IPR052511">
    <property type="entry name" value="ATP-dep_Helicase"/>
</dbReference>
<dbReference type="InterPro" id="IPR013701">
    <property type="entry name" value="Lhr-like_DEAD/DEAH_assoc"/>
</dbReference>
<accession>A0A6N4XUV1</accession>
<evidence type="ECO:0000256" key="3">
    <source>
        <dbReference type="ARBA" id="ARBA00022801"/>
    </source>
</evidence>
<proteinExistence type="inferred from homology"/>
<dbReference type="Pfam" id="PF00270">
    <property type="entry name" value="DEAD"/>
    <property type="match status" value="1"/>
</dbReference>
<dbReference type="InterPro" id="IPR017170">
    <property type="entry name" value="Lhr-like"/>
</dbReference>
<evidence type="ECO:0000256" key="4">
    <source>
        <dbReference type="ARBA" id="ARBA00022806"/>
    </source>
</evidence>
<evidence type="ECO:0000313" key="13">
    <source>
        <dbReference type="Proteomes" id="UP000445309"/>
    </source>
</evidence>
<keyword evidence="13" id="KW-1185">Reference proteome</keyword>
<keyword evidence="1" id="KW-0547">Nucleotide-binding</keyword>
<dbReference type="Pfam" id="PF00271">
    <property type="entry name" value="Helicase_C"/>
    <property type="match status" value="1"/>
</dbReference>